<sequence>MRGTGPRRSTKARRPGAAPAAASLAALALLLAAPAARAQPAAAAPPSVLLRLAAEARDLALLCREVPAAGAAAGAGRWRGAAAEGPALDTLARRFGAAAERGLAALAARDPEA</sequence>
<dbReference type="RefSeq" id="WP_220119258.1">
    <property type="nucleotide sequence ID" value="NZ_JAHZUY010000120.1"/>
</dbReference>
<feature type="non-terminal residue" evidence="2">
    <location>
        <position position="113"/>
    </location>
</feature>
<name>A0ABS7F7M0_9PROT</name>
<reference evidence="2 3" key="1">
    <citation type="submission" date="2021-08" db="EMBL/GenBank/DDBJ databases">
        <title>Caldovatus sediminis gen. nov., sp. nov., a moderately thermophilic bacterium isolated from a hot spring.</title>
        <authorList>
            <person name="Hu C.-J."/>
            <person name="Li W.-J."/>
            <person name="Xian W.-D."/>
        </authorList>
    </citation>
    <scope>NUCLEOTIDE SEQUENCE [LARGE SCALE GENOMIC DNA]</scope>
    <source>
        <strain evidence="2 3">SYSU G05006</strain>
    </source>
</reference>
<organism evidence="2 3">
    <name type="scientific">Caldovatus aquaticus</name>
    <dbReference type="NCBI Taxonomy" id="2865671"/>
    <lineage>
        <taxon>Bacteria</taxon>
        <taxon>Pseudomonadati</taxon>
        <taxon>Pseudomonadota</taxon>
        <taxon>Alphaproteobacteria</taxon>
        <taxon>Acetobacterales</taxon>
        <taxon>Roseomonadaceae</taxon>
        <taxon>Caldovatus</taxon>
    </lineage>
</organism>
<evidence type="ECO:0000313" key="2">
    <source>
        <dbReference type="EMBL" id="MBW8271508.1"/>
    </source>
</evidence>
<proteinExistence type="predicted"/>
<dbReference type="EMBL" id="JAHZUY010000120">
    <property type="protein sequence ID" value="MBW8271508.1"/>
    <property type="molecule type" value="Genomic_DNA"/>
</dbReference>
<feature type="chain" id="PRO_5046032953" evidence="1">
    <location>
        <begin position="39"/>
        <end position="113"/>
    </location>
</feature>
<accession>A0ABS7F7M0</accession>
<comment type="caution">
    <text evidence="2">The sequence shown here is derived from an EMBL/GenBank/DDBJ whole genome shotgun (WGS) entry which is preliminary data.</text>
</comment>
<feature type="signal peptide" evidence="1">
    <location>
        <begin position="1"/>
        <end position="38"/>
    </location>
</feature>
<evidence type="ECO:0000313" key="3">
    <source>
        <dbReference type="Proteomes" id="UP001519924"/>
    </source>
</evidence>
<evidence type="ECO:0000256" key="1">
    <source>
        <dbReference type="SAM" id="SignalP"/>
    </source>
</evidence>
<dbReference type="Proteomes" id="UP001519924">
    <property type="component" value="Unassembled WGS sequence"/>
</dbReference>
<keyword evidence="3" id="KW-1185">Reference proteome</keyword>
<protein>
    <submittedName>
        <fullName evidence="2">Uncharacterized protein</fullName>
    </submittedName>
</protein>
<keyword evidence="1" id="KW-0732">Signal</keyword>
<gene>
    <name evidence="2" type="ORF">K1J50_18710</name>
</gene>